<sequence>MAISNLNMIVETFEERAKSFLAFRLRRELPHTNWPEAEAQTLPDDLPNAVQDAVEHILTYTSLPINLEILKASPEVYTRHLWQFLNEMERSGAQPIEYEVVTKCDMRWLKKTLAKYPMFTALTRRKRQLVLKSILKIINSDSSSVFTIQRFRIFIRGGSTLNPRDCFQSRTASSSLITKSYSQIYQEVCYLHPQCWRHVFAVVRAPIDFDAAAREGYGAMVENLNTFTQSLDFRKFILQDSEGHLRQYNPNRQPANIPYLFDNIVRTDGHTIEFLYNVKVSPMNNLPDITMADLCNEDIEQFHQYPIDPGHRHLVTSVDQTVNGVRFSNNEWCAKSGVLKRRWCQQERKREVGIDLIESALPSRKTTNPEDFAWRCQGVFDFLPHLKTELNKRSLP</sequence>
<evidence type="ECO:0000313" key="2">
    <source>
        <dbReference type="Proteomes" id="UP000054107"/>
    </source>
</evidence>
<gene>
    <name evidence="1" type="primary">PARPA_03313.1 scaffold 7241</name>
</gene>
<dbReference type="OrthoDB" id="2237019at2759"/>
<organism evidence="1 2">
    <name type="scientific">Parasitella parasitica</name>
    <dbReference type="NCBI Taxonomy" id="35722"/>
    <lineage>
        <taxon>Eukaryota</taxon>
        <taxon>Fungi</taxon>
        <taxon>Fungi incertae sedis</taxon>
        <taxon>Mucoromycota</taxon>
        <taxon>Mucoromycotina</taxon>
        <taxon>Mucoromycetes</taxon>
        <taxon>Mucorales</taxon>
        <taxon>Mucorineae</taxon>
        <taxon>Mucoraceae</taxon>
        <taxon>Parasitella</taxon>
    </lineage>
</organism>
<protein>
    <submittedName>
        <fullName evidence="1">Uncharacterized protein</fullName>
    </submittedName>
</protein>
<dbReference type="STRING" id="35722.A0A0B7MUL9"/>
<proteinExistence type="predicted"/>
<dbReference type="Proteomes" id="UP000054107">
    <property type="component" value="Unassembled WGS sequence"/>
</dbReference>
<accession>A0A0B7MUL9</accession>
<name>A0A0B7MUL9_9FUNG</name>
<keyword evidence="2" id="KW-1185">Reference proteome</keyword>
<dbReference type="EMBL" id="LN722188">
    <property type="protein sequence ID" value="CEP09761.1"/>
    <property type="molecule type" value="Genomic_DNA"/>
</dbReference>
<reference evidence="1 2" key="1">
    <citation type="submission" date="2014-09" db="EMBL/GenBank/DDBJ databases">
        <authorList>
            <person name="Ellenberger Sabrina"/>
        </authorList>
    </citation>
    <scope>NUCLEOTIDE SEQUENCE [LARGE SCALE GENOMIC DNA]</scope>
    <source>
        <strain evidence="1 2">CBS 412.66</strain>
    </source>
</reference>
<evidence type="ECO:0000313" key="1">
    <source>
        <dbReference type="EMBL" id="CEP09761.1"/>
    </source>
</evidence>
<dbReference type="AlphaFoldDB" id="A0A0B7MUL9"/>